<dbReference type="PATRIC" id="fig|1348973.3.peg.791"/>
<protein>
    <recommendedName>
        <fullName evidence="3">BNR/Asp-box repeat protein</fullName>
    </recommendedName>
</protein>
<evidence type="ECO:0000313" key="1">
    <source>
        <dbReference type="EMBL" id="KEF39795.1"/>
    </source>
</evidence>
<accession>A0A072P2T7</accession>
<comment type="caution">
    <text evidence="1">The sequence shown here is derived from an EMBL/GenBank/DDBJ whole genome shotgun (WGS) entry which is preliminary data.</text>
</comment>
<sequence>MDLYTNDCFSAFFFTGCATTLRVPKHSDNGAKPETSAITDGTAYSRKADGTVYNWRNTGVSYYLDEDGNVMLSYGDGNEPVKAPLVLSSDKSDKERMVENTGFFISNEITAIACGKTDSSGPITVIISGDRGKTWDNVSIDFDKNASWINIGFTTKNNGWMIISSCVGMGQEQHYLYTTFDRGKSWTLVDGNINDVYSRMLSGTGFINDKIGFVGFRYEFDSQVVVYMTQDGGLTWKAENFV</sequence>
<dbReference type="InterPro" id="IPR015943">
    <property type="entry name" value="WD40/YVTN_repeat-like_dom_sf"/>
</dbReference>
<dbReference type="Proteomes" id="UP000027936">
    <property type="component" value="Unassembled WGS sequence"/>
</dbReference>
<evidence type="ECO:0000313" key="2">
    <source>
        <dbReference type="Proteomes" id="UP000027936"/>
    </source>
</evidence>
<gene>
    <name evidence="1" type="ORF">M670_00817</name>
</gene>
<organism evidence="1 2">
    <name type="scientific">Schinkia azotoformans MEV2011</name>
    <dbReference type="NCBI Taxonomy" id="1348973"/>
    <lineage>
        <taxon>Bacteria</taxon>
        <taxon>Bacillati</taxon>
        <taxon>Bacillota</taxon>
        <taxon>Bacilli</taxon>
        <taxon>Bacillales</taxon>
        <taxon>Bacillaceae</taxon>
        <taxon>Calidifontibacillus/Schinkia group</taxon>
        <taxon>Schinkia</taxon>
    </lineage>
</organism>
<dbReference type="AlphaFoldDB" id="A0A072P2T7"/>
<dbReference type="OrthoDB" id="47917at2"/>
<reference evidence="1 2" key="1">
    <citation type="submission" date="2014-04" db="EMBL/GenBank/DDBJ databases">
        <title>Draft genome sequence of Bacillus azotoformans MEV2011, a (co-) denitrifying strain unable to grow in the presence of oxygen.</title>
        <authorList>
            <person name="Nielsen M."/>
            <person name="Schreiber L."/>
            <person name="Finster K."/>
            <person name="Schramm A."/>
        </authorList>
    </citation>
    <scope>NUCLEOTIDE SEQUENCE [LARGE SCALE GENOMIC DNA]</scope>
    <source>
        <strain evidence="1 2">MEV2011</strain>
    </source>
</reference>
<dbReference type="SUPFAM" id="SSF110296">
    <property type="entry name" value="Oligoxyloglucan reducing end-specific cellobiohydrolase"/>
    <property type="match status" value="1"/>
</dbReference>
<evidence type="ECO:0008006" key="3">
    <source>
        <dbReference type="Google" id="ProtNLM"/>
    </source>
</evidence>
<proteinExistence type="predicted"/>
<dbReference type="RefSeq" id="WP_035193499.1">
    <property type="nucleotide sequence ID" value="NZ_JJRY01000002.1"/>
</dbReference>
<dbReference type="Gene3D" id="2.130.10.10">
    <property type="entry name" value="YVTN repeat-like/Quinoprotein amine dehydrogenase"/>
    <property type="match status" value="1"/>
</dbReference>
<dbReference type="EMBL" id="JJRY01000002">
    <property type="protein sequence ID" value="KEF39795.1"/>
    <property type="molecule type" value="Genomic_DNA"/>
</dbReference>
<name>A0A072P2T7_SCHAZ</name>